<name>A0A397SIG4_9GLOM</name>
<organism evidence="2 3">
    <name type="scientific">Glomus cerebriforme</name>
    <dbReference type="NCBI Taxonomy" id="658196"/>
    <lineage>
        <taxon>Eukaryota</taxon>
        <taxon>Fungi</taxon>
        <taxon>Fungi incertae sedis</taxon>
        <taxon>Mucoromycota</taxon>
        <taxon>Glomeromycotina</taxon>
        <taxon>Glomeromycetes</taxon>
        <taxon>Glomerales</taxon>
        <taxon>Glomeraceae</taxon>
        <taxon>Glomus</taxon>
    </lineage>
</organism>
<feature type="region of interest" description="Disordered" evidence="1">
    <location>
        <begin position="171"/>
        <end position="203"/>
    </location>
</feature>
<comment type="caution">
    <text evidence="2">The sequence shown here is derived from an EMBL/GenBank/DDBJ whole genome shotgun (WGS) entry which is preliminary data.</text>
</comment>
<sequence length="226" mass="25010">MSPNNKNQNHHQQPHRNAKSSVNTILGSSSHQRAKSSVSKSLTTSQIKKTTSLAKDQEIIFQTYGTSSNPASDEQQRSTKQDASTSVTNPIMITTARRTNHYAIAPYDNVKGNAPRSKIQNLTKIFAKFSTYTGAAVRIIKKLNKGKYMCIFFLDEKDLLDAIKVLITKSSKASPPVTENPNNNTAPEDHPDQPNPDLEMPPQFCFTKFSDAVPADDSSIKDDINQ</sequence>
<dbReference type="Proteomes" id="UP000265703">
    <property type="component" value="Unassembled WGS sequence"/>
</dbReference>
<protein>
    <submittedName>
        <fullName evidence="2">Uncharacterized protein</fullName>
    </submittedName>
</protein>
<dbReference type="EMBL" id="QKYT01000543">
    <property type="protein sequence ID" value="RIA83767.1"/>
    <property type="molecule type" value="Genomic_DNA"/>
</dbReference>
<feature type="compositionally biased region" description="Polar residues" evidence="1">
    <location>
        <begin position="19"/>
        <end position="49"/>
    </location>
</feature>
<feature type="compositionally biased region" description="Basic residues" evidence="1">
    <location>
        <begin position="8"/>
        <end position="18"/>
    </location>
</feature>
<evidence type="ECO:0000256" key="1">
    <source>
        <dbReference type="SAM" id="MobiDB-lite"/>
    </source>
</evidence>
<evidence type="ECO:0000313" key="3">
    <source>
        <dbReference type="Proteomes" id="UP000265703"/>
    </source>
</evidence>
<evidence type="ECO:0000313" key="2">
    <source>
        <dbReference type="EMBL" id="RIA83767.1"/>
    </source>
</evidence>
<gene>
    <name evidence="2" type="ORF">C1645_833279</name>
</gene>
<proteinExistence type="predicted"/>
<dbReference type="AlphaFoldDB" id="A0A397SIG4"/>
<feature type="region of interest" description="Disordered" evidence="1">
    <location>
        <begin position="65"/>
        <end position="88"/>
    </location>
</feature>
<feature type="region of interest" description="Disordered" evidence="1">
    <location>
        <begin position="1"/>
        <end position="49"/>
    </location>
</feature>
<keyword evidence="3" id="KW-1185">Reference proteome</keyword>
<reference evidence="2 3" key="1">
    <citation type="submission" date="2018-06" db="EMBL/GenBank/DDBJ databases">
        <title>Comparative genomics reveals the genomic features of Rhizophagus irregularis, R. cerebriforme, R. diaphanum and Gigaspora rosea, and their symbiotic lifestyle signature.</title>
        <authorList>
            <person name="Morin E."/>
            <person name="San Clemente H."/>
            <person name="Chen E.C.H."/>
            <person name="De La Providencia I."/>
            <person name="Hainaut M."/>
            <person name="Kuo A."/>
            <person name="Kohler A."/>
            <person name="Murat C."/>
            <person name="Tang N."/>
            <person name="Roy S."/>
            <person name="Loubradou J."/>
            <person name="Henrissat B."/>
            <person name="Grigoriev I.V."/>
            <person name="Corradi N."/>
            <person name="Roux C."/>
            <person name="Martin F.M."/>
        </authorList>
    </citation>
    <scope>NUCLEOTIDE SEQUENCE [LARGE SCALE GENOMIC DNA]</scope>
    <source>
        <strain evidence="2 3">DAOM 227022</strain>
    </source>
</reference>
<feature type="compositionally biased region" description="Polar residues" evidence="1">
    <location>
        <begin position="171"/>
        <end position="186"/>
    </location>
</feature>
<accession>A0A397SIG4</accession>